<dbReference type="PANTHER" id="PTHR33608:SF3">
    <property type="entry name" value="SLR2013 PROTEIN"/>
    <property type="match status" value="1"/>
</dbReference>
<feature type="signal peptide" evidence="1">
    <location>
        <begin position="1"/>
        <end position="27"/>
    </location>
</feature>
<keyword evidence="1" id="KW-0732">Signal</keyword>
<evidence type="ECO:0000259" key="2">
    <source>
        <dbReference type="Pfam" id="PF01882"/>
    </source>
</evidence>
<sequence length="430" mass="46596">MALTWRFAVLVALAGIPAMLAPRPAVAAACLTAVCLAGLLDWAVAPSPRAIAARRTPGPRVRLDQPAHAWLTLRNTGRRRARLLVRDAWAPSAGARETRFRAVLAPGEVRERRLELMPTRRGVLPADRLTLRSASALGFIARQRSFDVPASIRVMPPFRSRRYLPSKRQRLRELDGRTALMVRGMGTEFDSLREYVRGDDVRSIDWRATARAQKLIVRTWRPERDRRVVIVIDSSRLAARRSGAGTVFDAALEAAMLLAALAAGAGDRVDVIVADARVRARVGPLTGADPLGRLSHELAPVYPELYDADWPAIASAVLATAPSHALVVLVTALDTETIARDLLPALPVLRARHTVTLAAPSDPDLEPMAGPRATPAQVYRAAAAEHEMLEADSLAHALGELGLHTVTRPPEALAPALANLYIDLKASGRL</sequence>
<evidence type="ECO:0000256" key="1">
    <source>
        <dbReference type="SAM" id="SignalP"/>
    </source>
</evidence>
<organism evidence="3 4">
    <name type="scientific">Brevibacterium rongguiense</name>
    <dbReference type="NCBI Taxonomy" id="2695267"/>
    <lineage>
        <taxon>Bacteria</taxon>
        <taxon>Bacillati</taxon>
        <taxon>Actinomycetota</taxon>
        <taxon>Actinomycetes</taxon>
        <taxon>Micrococcales</taxon>
        <taxon>Brevibacteriaceae</taxon>
        <taxon>Brevibacterium</taxon>
    </lineage>
</organism>
<dbReference type="Proteomes" id="UP000469215">
    <property type="component" value="Unassembled WGS sequence"/>
</dbReference>
<gene>
    <name evidence="3" type="ORF">GSY69_12855</name>
</gene>
<keyword evidence="4" id="KW-1185">Reference proteome</keyword>
<evidence type="ECO:0000313" key="3">
    <source>
        <dbReference type="EMBL" id="MYM20827.1"/>
    </source>
</evidence>
<reference evidence="3 4" key="1">
    <citation type="submission" date="2020-01" db="EMBL/GenBank/DDBJ databases">
        <authorList>
            <person name="Deng T."/>
        </authorList>
    </citation>
    <scope>NUCLEOTIDE SEQUENCE [LARGE SCALE GENOMIC DNA]</scope>
    <source>
        <strain evidence="3 4">5221</strain>
    </source>
</reference>
<dbReference type="PANTHER" id="PTHR33608">
    <property type="entry name" value="BLL2464 PROTEIN"/>
    <property type="match status" value="1"/>
</dbReference>
<comment type="caution">
    <text evidence="3">The sequence shown here is derived from an EMBL/GenBank/DDBJ whole genome shotgun (WGS) entry which is preliminary data.</text>
</comment>
<evidence type="ECO:0000313" key="4">
    <source>
        <dbReference type="Proteomes" id="UP000469215"/>
    </source>
</evidence>
<name>A0A6N9H9U8_9MICO</name>
<dbReference type="InterPro" id="IPR002881">
    <property type="entry name" value="DUF58"/>
</dbReference>
<dbReference type="RefSeq" id="WP_160954235.1">
    <property type="nucleotide sequence ID" value="NZ_WWEQ01000081.1"/>
</dbReference>
<feature type="chain" id="PRO_5026895708" evidence="1">
    <location>
        <begin position="28"/>
        <end position="430"/>
    </location>
</feature>
<accession>A0A6N9H9U8</accession>
<dbReference type="AlphaFoldDB" id="A0A6N9H9U8"/>
<protein>
    <submittedName>
        <fullName evidence="3">DUF58 domain-containing protein</fullName>
    </submittedName>
</protein>
<dbReference type="EMBL" id="WWEQ01000081">
    <property type="protein sequence ID" value="MYM20827.1"/>
    <property type="molecule type" value="Genomic_DNA"/>
</dbReference>
<dbReference type="Pfam" id="PF01882">
    <property type="entry name" value="DUF58"/>
    <property type="match status" value="1"/>
</dbReference>
<feature type="domain" description="DUF58" evidence="2">
    <location>
        <begin position="192"/>
        <end position="365"/>
    </location>
</feature>
<proteinExistence type="predicted"/>